<dbReference type="InterPro" id="IPR002219">
    <property type="entry name" value="PKC_DAG/PE"/>
</dbReference>
<dbReference type="InterPro" id="IPR027267">
    <property type="entry name" value="AH/BAR_dom_sf"/>
</dbReference>
<evidence type="ECO:0000259" key="9">
    <source>
        <dbReference type="PROSITE" id="PS50238"/>
    </source>
</evidence>
<feature type="region of interest" description="Disordered" evidence="7">
    <location>
        <begin position="902"/>
        <end position="1059"/>
    </location>
</feature>
<dbReference type="GO" id="GO:0051056">
    <property type="term" value="P:regulation of small GTPase mediated signal transduction"/>
    <property type="evidence" value="ECO:0007669"/>
    <property type="project" value="UniProtKB-ARBA"/>
</dbReference>
<dbReference type="PANTHER" id="PTHR15228:SF16">
    <property type="entry name" value="GEM-INTERACTING PROTEIN"/>
    <property type="match status" value="1"/>
</dbReference>
<evidence type="ECO:0000256" key="1">
    <source>
        <dbReference type="ARBA" id="ARBA00022468"/>
    </source>
</evidence>
<proteinExistence type="predicted"/>
<dbReference type="OrthoDB" id="79452at2759"/>
<dbReference type="SMART" id="SM00109">
    <property type="entry name" value="C1"/>
    <property type="match status" value="1"/>
</dbReference>
<keyword evidence="1" id="KW-0343">GTPase activation</keyword>
<dbReference type="SUPFAM" id="SSF103657">
    <property type="entry name" value="BAR/IMD domain-like"/>
    <property type="match status" value="1"/>
</dbReference>
<dbReference type="SUPFAM" id="SSF57889">
    <property type="entry name" value="Cysteine-rich domain"/>
    <property type="match status" value="1"/>
</dbReference>
<feature type="domain" description="F-BAR" evidence="10">
    <location>
        <begin position="156"/>
        <end position="410"/>
    </location>
</feature>
<dbReference type="Proteomes" id="UP000281406">
    <property type="component" value="Unassembled WGS sequence"/>
</dbReference>
<evidence type="ECO:0000256" key="7">
    <source>
        <dbReference type="SAM" id="MobiDB-lite"/>
    </source>
</evidence>
<feature type="compositionally biased region" description="Low complexity" evidence="7">
    <location>
        <begin position="962"/>
        <end position="972"/>
    </location>
</feature>
<evidence type="ECO:0000313" key="12">
    <source>
        <dbReference type="Proteomes" id="UP000281406"/>
    </source>
</evidence>
<dbReference type="InterPro" id="IPR054713">
    <property type="entry name" value="GMIP/FCHO2-like_FCH"/>
</dbReference>
<protein>
    <submittedName>
        <fullName evidence="11">GEM-interacting protein</fullName>
    </submittedName>
</protein>
<keyword evidence="12" id="KW-1185">Reference proteome</keyword>
<dbReference type="GO" id="GO:0008270">
    <property type="term" value="F:zinc ion binding"/>
    <property type="evidence" value="ECO:0007669"/>
    <property type="project" value="UniProtKB-KW"/>
</dbReference>
<gene>
    <name evidence="11" type="ORF">DPX16_12057</name>
</gene>
<keyword evidence="4" id="KW-0862">Zinc</keyword>
<keyword evidence="2" id="KW-0479">Metal-binding</keyword>
<comment type="caution">
    <text evidence="11">The sequence shown here is derived from an EMBL/GenBank/DDBJ whole genome shotgun (WGS) entry which is preliminary data.</text>
</comment>
<dbReference type="GO" id="GO:0005096">
    <property type="term" value="F:GTPase activator activity"/>
    <property type="evidence" value="ECO:0007669"/>
    <property type="project" value="UniProtKB-KW"/>
</dbReference>
<reference evidence="11 12" key="1">
    <citation type="submission" date="2018-10" db="EMBL/GenBank/DDBJ databases">
        <title>Genome assembly for a Yunnan-Guizhou Plateau 3E fish, Anabarilius grahami (Regan), and its evolutionary and genetic applications.</title>
        <authorList>
            <person name="Jiang W."/>
        </authorList>
    </citation>
    <scope>NUCLEOTIDE SEQUENCE [LARGE SCALE GENOMIC DNA]</scope>
    <source>
        <strain evidence="11">AG-KIZ</strain>
        <tissue evidence="11">Muscle</tissue>
    </source>
</reference>
<dbReference type="PROSITE" id="PS50238">
    <property type="entry name" value="RHOGAP"/>
    <property type="match status" value="1"/>
</dbReference>
<evidence type="ECO:0000313" key="11">
    <source>
        <dbReference type="EMBL" id="ROL51148.1"/>
    </source>
</evidence>
<dbReference type="PROSITE" id="PS50081">
    <property type="entry name" value="ZF_DAG_PE_2"/>
    <property type="match status" value="1"/>
</dbReference>
<feature type="compositionally biased region" description="Basic and acidic residues" evidence="7">
    <location>
        <begin position="468"/>
        <end position="484"/>
    </location>
</feature>
<feature type="compositionally biased region" description="Polar residues" evidence="7">
    <location>
        <begin position="912"/>
        <end position="922"/>
    </location>
</feature>
<name>A0A3N0YZR0_ANAGA</name>
<feature type="compositionally biased region" description="Basic and acidic residues" evidence="7">
    <location>
        <begin position="852"/>
        <end position="869"/>
    </location>
</feature>
<evidence type="ECO:0000259" key="10">
    <source>
        <dbReference type="PROSITE" id="PS51741"/>
    </source>
</evidence>
<feature type="region of interest" description="Disordered" evidence="7">
    <location>
        <begin position="307"/>
        <end position="327"/>
    </location>
</feature>
<dbReference type="EMBL" id="RJVU01019149">
    <property type="protein sequence ID" value="ROL51148.1"/>
    <property type="molecule type" value="Genomic_DNA"/>
</dbReference>
<dbReference type="PANTHER" id="PTHR15228">
    <property type="entry name" value="SPERMATHECAL PHYSIOLOGY VARIANT"/>
    <property type="match status" value="1"/>
</dbReference>
<keyword evidence="3" id="KW-0863">Zinc-finger</keyword>
<feature type="compositionally biased region" description="Polar residues" evidence="7">
    <location>
        <begin position="1029"/>
        <end position="1039"/>
    </location>
</feature>
<feature type="domain" description="Phorbol-ester/DAG-type" evidence="8">
    <location>
        <begin position="549"/>
        <end position="595"/>
    </location>
</feature>
<evidence type="ECO:0000256" key="4">
    <source>
        <dbReference type="ARBA" id="ARBA00022833"/>
    </source>
</evidence>
<evidence type="ECO:0000256" key="6">
    <source>
        <dbReference type="PROSITE-ProRule" id="PRU01077"/>
    </source>
</evidence>
<dbReference type="GO" id="GO:0005886">
    <property type="term" value="C:plasma membrane"/>
    <property type="evidence" value="ECO:0007669"/>
    <property type="project" value="TreeGrafter"/>
</dbReference>
<dbReference type="CDD" id="cd20816">
    <property type="entry name" value="C1_GMIP-like"/>
    <property type="match status" value="1"/>
</dbReference>
<sequence length="1083" mass="121358">MKGDDSDRIIFCWGGWTKCWMTTRTRSLVSCWFISRGLDGGGSRDCTAEATKSSGIRFSLKRIPCGIMTSCSSVSDGGTPVRHSETKRYSEILRDFDANLDLSLTCSTVDELLQETDSLYLTDTSADTTLNADLDDITGEDVESLKICREEEEKDGGVSAQDADLTLCRCEGGVELALQYAKMWCRYAKDLLTWMDKRISLERERESLKIIMDNMPLQYIYTLALDHDLKSSTSAKHTAELIQQRCYQALSAKKNEIDKWRREFKEQWSKEQKRMNDAVSALKRARQQYLQRCEDLEKAKAMTAKAEEDTGGYKTLDKRRKSRDDAQTKVTETEMLYKQCVSEANNHQKELEKVKRKIIVHIRKLICQGDTVLKEATVNMFFYQRQQTEQVPLGYQNLELTCRPCEPGEPYLQYILGKGMPDQPLQNFMFQEFIPQSRRSPPTGRRKQSTAPSYQQDFYALPDDLKHSSSLVDSRRPGHSDRDSTGGSLESLSSPAHGSRKLPKASSTGTMSSDDLDENALQEAESEEGLSDSNGMSCKPRTASRAALTHRLRKMKSKMVKCKQCDNYILVNGIECEECGLAVHRKCLEVCQMECEHRRGFIFGMEFSLLPREIPDSVPFVVQRCTEEIENRALGVQGVYRISGSKPRILKLCQAFEIQKDQVDLSDLSPHDITSVLKHFFKELPEPLLTFDLYNEFINMGKEIQRLSEKDHVAETVGIVESIVVKLRELTGRLPLCNYNTVQHMVAHLNRVAEQFEENKMSPGNLGIVFGPTLLRPLVSGDVSMIALLETSYQALLVEFMISHYDQVFGSATRSSTPPPPPPTAPLPDTPPRATCPVSPASSSSQDPGAASRERPRSLENRTIKRDSSEGYISDKSSSNEAMDQLSPEANERAVLAMRATASPQGHLEQAAESQLQTQSRGHFSRQPVKYYRQGSAGAQLRKAGSQSRDEDNSGSAEGLVSGSADSSRSSSPDPETPIKSHSRLHETPGPQNKTGYTPGSQTAPHAEVKRTVSEEGVEALKEHVGQIDQRNTNQSNNTLGGRERLIRSLRRRPTEERTAQKVLSGLRLKCSDLGKGEQLHFV</sequence>
<feature type="compositionally biased region" description="Acidic residues" evidence="7">
    <location>
        <begin position="514"/>
        <end position="530"/>
    </location>
</feature>
<dbReference type="InterPro" id="IPR000198">
    <property type="entry name" value="RhoGAP_dom"/>
</dbReference>
<feature type="compositionally biased region" description="Polar residues" evidence="7">
    <location>
        <begin position="485"/>
        <end position="496"/>
    </location>
</feature>
<feature type="domain" description="Rho-GAP" evidence="9">
    <location>
        <begin position="605"/>
        <end position="809"/>
    </location>
</feature>
<organism evidence="11 12">
    <name type="scientific">Anabarilius grahami</name>
    <name type="common">Kanglang fish</name>
    <name type="synonym">Barilius grahami</name>
    <dbReference type="NCBI Taxonomy" id="495550"/>
    <lineage>
        <taxon>Eukaryota</taxon>
        <taxon>Metazoa</taxon>
        <taxon>Chordata</taxon>
        <taxon>Craniata</taxon>
        <taxon>Vertebrata</taxon>
        <taxon>Euteleostomi</taxon>
        <taxon>Actinopterygii</taxon>
        <taxon>Neopterygii</taxon>
        <taxon>Teleostei</taxon>
        <taxon>Ostariophysi</taxon>
        <taxon>Cypriniformes</taxon>
        <taxon>Xenocyprididae</taxon>
        <taxon>Xenocypridinae</taxon>
        <taxon>Xenocypridinae incertae sedis</taxon>
        <taxon>Anabarilius</taxon>
    </lineage>
</organism>
<dbReference type="Gene3D" id="1.10.555.10">
    <property type="entry name" value="Rho GTPase activation protein"/>
    <property type="match status" value="1"/>
</dbReference>
<dbReference type="InterPro" id="IPR008936">
    <property type="entry name" value="Rho_GTPase_activation_prot"/>
</dbReference>
<keyword evidence="5 6" id="KW-0175">Coiled coil</keyword>
<evidence type="ECO:0000259" key="8">
    <source>
        <dbReference type="PROSITE" id="PS50081"/>
    </source>
</evidence>
<accession>A0A3N0YZR0</accession>
<feature type="region of interest" description="Disordered" evidence="7">
    <location>
        <begin position="468"/>
        <end position="542"/>
    </location>
</feature>
<dbReference type="Pfam" id="PF00620">
    <property type="entry name" value="RhoGAP"/>
    <property type="match status" value="1"/>
</dbReference>
<evidence type="ECO:0000256" key="3">
    <source>
        <dbReference type="ARBA" id="ARBA00022771"/>
    </source>
</evidence>
<dbReference type="GO" id="GO:0007165">
    <property type="term" value="P:signal transduction"/>
    <property type="evidence" value="ECO:0007669"/>
    <property type="project" value="InterPro"/>
</dbReference>
<dbReference type="InterPro" id="IPR046349">
    <property type="entry name" value="C1-like_sf"/>
</dbReference>
<feature type="compositionally biased region" description="Basic and acidic residues" evidence="7">
    <location>
        <begin position="1007"/>
        <end position="1026"/>
    </location>
</feature>
<dbReference type="InterPro" id="IPR051025">
    <property type="entry name" value="RhoGAP"/>
</dbReference>
<dbReference type="Pfam" id="PF22699">
    <property type="entry name" value="GMIP-like_FCH"/>
    <property type="match status" value="1"/>
</dbReference>
<dbReference type="AlphaFoldDB" id="A0A3N0YZR0"/>
<feature type="compositionally biased region" description="Polar residues" evidence="7">
    <location>
        <begin position="990"/>
        <end position="1004"/>
    </location>
</feature>
<feature type="region of interest" description="Disordered" evidence="7">
    <location>
        <begin position="811"/>
        <end position="888"/>
    </location>
</feature>
<dbReference type="PROSITE" id="PS50096">
    <property type="entry name" value="IQ"/>
    <property type="match status" value="1"/>
</dbReference>
<feature type="compositionally biased region" description="Basic and acidic residues" evidence="7">
    <location>
        <begin position="1042"/>
        <end position="1059"/>
    </location>
</feature>
<dbReference type="Gene3D" id="1.20.1270.60">
    <property type="entry name" value="Arfaptin homology (AH) domain/BAR domain"/>
    <property type="match status" value="1"/>
</dbReference>
<evidence type="ECO:0000256" key="5">
    <source>
        <dbReference type="ARBA" id="ARBA00023054"/>
    </source>
</evidence>
<dbReference type="PROSITE" id="PS00479">
    <property type="entry name" value="ZF_DAG_PE_1"/>
    <property type="match status" value="1"/>
</dbReference>
<dbReference type="InterPro" id="IPR031160">
    <property type="entry name" value="F_BAR_dom"/>
</dbReference>
<dbReference type="SMART" id="SM00324">
    <property type="entry name" value="RhoGAP"/>
    <property type="match status" value="1"/>
</dbReference>
<dbReference type="PROSITE" id="PS51741">
    <property type="entry name" value="F_BAR"/>
    <property type="match status" value="1"/>
</dbReference>
<feature type="compositionally biased region" description="Pro residues" evidence="7">
    <location>
        <begin position="817"/>
        <end position="831"/>
    </location>
</feature>
<dbReference type="SUPFAM" id="SSF48350">
    <property type="entry name" value="GTPase activation domain, GAP"/>
    <property type="match status" value="1"/>
</dbReference>
<evidence type="ECO:0000256" key="2">
    <source>
        <dbReference type="ARBA" id="ARBA00022723"/>
    </source>
</evidence>